<sequence length="275" mass="29048">ADFLARAVGQKWDRLRLTCSQPFSKRGQFGLSFIRLRTPLDPARPQPPPQQGLVGASRASACSSLWGPARSSREEEQLKSRLQQLEPGSWSPACLSRPARMVLSAARSRALRPRASTGALRGDPELLAEDPGGSVQDVPAAPRRARRQPESRQRASSPAGREVTACRGVPGCHGNLRGGRAPKPRAHPNAGEPGTIALPPLSAGRFSLDLLPAHASRCGEEDCDAAWPSSALAEASPDAWVSCPICELPFGAAEVERHASTCGERAGTPGAPSPS</sequence>
<evidence type="ECO:0000313" key="3">
    <source>
        <dbReference type="EMBL" id="NXX52120.1"/>
    </source>
</evidence>
<dbReference type="Proteomes" id="UP000539032">
    <property type="component" value="Unassembled WGS sequence"/>
</dbReference>
<protein>
    <submittedName>
        <fullName evidence="3">TRPC2 protein</fullName>
    </submittedName>
</protein>
<dbReference type="GO" id="GO:0006284">
    <property type="term" value="P:base-excision repair"/>
    <property type="evidence" value="ECO:0007669"/>
    <property type="project" value="TreeGrafter"/>
</dbReference>
<dbReference type="GO" id="GO:0000012">
    <property type="term" value="P:single strand break repair"/>
    <property type="evidence" value="ECO:0007669"/>
    <property type="project" value="InterPro"/>
</dbReference>
<comment type="caution">
    <text evidence="3">The sequence shown here is derived from an EMBL/GenBank/DDBJ whole genome shotgun (WGS) entry which is preliminary data.</text>
</comment>
<proteinExistence type="predicted"/>
<feature type="region of interest" description="Disordered" evidence="1">
    <location>
        <begin position="38"/>
        <end position="90"/>
    </location>
</feature>
<dbReference type="Pfam" id="PF01834">
    <property type="entry name" value="XRCC1_N"/>
    <property type="match status" value="1"/>
</dbReference>
<gene>
    <name evidence="3" type="primary">Trpc2</name>
    <name evidence="3" type="ORF">SCOUMB_R10876</name>
</gene>
<feature type="region of interest" description="Disordered" evidence="1">
    <location>
        <begin position="107"/>
        <end position="197"/>
    </location>
</feature>
<dbReference type="OrthoDB" id="25840at2759"/>
<feature type="non-terminal residue" evidence="3">
    <location>
        <position position="275"/>
    </location>
</feature>
<organism evidence="3 4">
    <name type="scientific">Scopus umbretta</name>
    <name type="common">Hammerkop</name>
    <dbReference type="NCBI Taxonomy" id="33581"/>
    <lineage>
        <taxon>Eukaryota</taxon>
        <taxon>Metazoa</taxon>
        <taxon>Chordata</taxon>
        <taxon>Craniata</taxon>
        <taxon>Vertebrata</taxon>
        <taxon>Euteleostomi</taxon>
        <taxon>Archelosauria</taxon>
        <taxon>Archosauria</taxon>
        <taxon>Dinosauria</taxon>
        <taxon>Saurischia</taxon>
        <taxon>Theropoda</taxon>
        <taxon>Coelurosauria</taxon>
        <taxon>Aves</taxon>
        <taxon>Neognathae</taxon>
        <taxon>Neoaves</taxon>
        <taxon>Aequornithes</taxon>
        <taxon>Pelecaniformes</taxon>
        <taxon>Scopidae</taxon>
        <taxon>Scopus</taxon>
    </lineage>
</organism>
<feature type="domain" description="DNA-repair protein Xrcc1 N-terminal" evidence="2">
    <location>
        <begin position="4"/>
        <end position="36"/>
    </location>
</feature>
<dbReference type="AlphaFoldDB" id="A0A7L4HII9"/>
<evidence type="ECO:0000256" key="1">
    <source>
        <dbReference type="SAM" id="MobiDB-lite"/>
    </source>
</evidence>
<name>A0A7L4HII9_SCOUM</name>
<dbReference type="SUPFAM" id="SSF49785">
    <property type="entry name" value="Galactose-binding domain-like"/>
    <property type="match status" value="1"/>
</dbReference>
<evidence type="ECO:0000313" key="4">
    <source>
        <dbReference type="Proteomes" id="UP000539032"/>
    </source>
</evidence>
<dbReference type="InterPro" id="IPR008979">
    <property type="entry name" value="Galactose-bd-like_sf"/>
</dbReference>
<keyword evidence="4" id="KW-1185">Reference proteome</keyword>
<dbReference type="PANTHER" id="PTHR11370">
    <property type="entry name" value="DNA-REPAIR PROTEIN XRCC1"/>
    <property type="match status" value="1"/>
</dbReference>
<reference evidence="3 4" key="1">
    <citation type="submission" date="2020-02" db="EMBL/GenBank/DDBJ databases">
        <title>Bird 10,000 Genomes (B10K) Project - Family phase.</title>
        <authorList>
            <person name="Zhang G."/>
        </authorList>
    </citation>
    <scope>NUCLEOTIDE SEQUENCE [LARGE SCALE GENOMIC DNA]</scope>
    <source>
        <strain evidence="3">B10K-DU-002-70</strain>
        <tissue evidence="3">Muscle</tissue>
    </source>
</reference>
<dbReference type="GO" id="GO:0005634">
    <property type="term" value="C:nucleus"/>
    <property type="evidence" value="ECO:0007669"/>
    <property type="project" value="InterPro"/>
</dbReference>
<feature type="compositionally biased region" description="Low complexity" evidence="1">
    <location>
        <begin position="107"/>
        <end position="116"/>
    </location>
</feature>
<evidence type="ECO:0000259" key="2">
    <source>
        <dbReference type="Pfam" id="PF01834"/>
    </source>
</evidence>
<dbReference type="GO" id="GO:0003684">
    <property type="term" value="F:damaged DNA binding"/>
    <property type="evidence" value="ECO:0007669"/>
    <property type="project" value="InterPro"/>
</dbReference>
<dbReference type="EMBL" id="VZTL01000218">
    <property type="protein sequence ID" value="NXX52120.1"/>
    <property type="molecule type" value="Genomic_DNA"/>
</dbReference>
<dbReference type="Gene3D" id="2.60.120.260">
    <property type="entry name" value="Galactose-binding domain-like"/>
    <property type="match status" value="1"/>
</dbReference>
<accession>A0A7L4HII9</accession>
<dbReference type="InterPro" id="IPR002706">
    <property type="entry name" value="Xrcc1_N"/>
</dbReference>
<dbReference type="PANTHER" id="PTHR11370:SF4">
    <property type="entry name" value="DNA-REPAIR PROTEIN XRCC1 N-TERMINAL DOMAIN-CONTAINING PROTEIN"/>
    <property type="match status" value="1"/>
</dbReference>
<feature type="non-terminal residue" evidence="3">
    <location>
        <position position="1"/>
    </location>
</feature>